<dbReference type="Proteomes" id="UP001209682">
    <property type="component" value="Unassembled WGS sequence"/>
</dbReference>
<dbReference type="EMBL" id="JAPEQW010000077">
    <property type="protein sequence ID" value="MCW8041275.1"/>
    <property type="molecule type" value="Genomic_DNA"/>
</dbReference>
<evidence type="ECO:0000313" key="2">
    <source>
        <dbReference type="Proteomes" id="UP001209682"/>
    </source>
</evidence>
<gene>
    <name evidence="1" type="ORF">OKC24_19370</name>
</gene>
<organism evidence="1 2">
    <name type="scientific">Acinetobacter entericus</name>
    <dbReference type="NCBI Taxonomy" id="2989714"/>
    <lineage>
        <taxon>Bacteria</taxon>
        <taxon>Pseudomonadati</taxon>
        <taxon>Pseudomonadota</taxon>
        <taxon>Gammaproteobacteria</taxon>
        <taxon>Moraxellales</taxon>
        <taxon>Moraxellaceae</taxon>
        <taxon>Acinetobacter</taxon>
    </lineage>
</organism>
<proteinExistence type="predicted"/>
<keyword evidence="2" id="KW-1185">Reference proteome</keyword>
<sequence>MNKTNLTQHPCTNKCSNFKDEQCAQCLIVQLDRREFDLGLAPDDAYVKTAEDFLADDVVVFVDALKPDDLMTVHKVQGNSVLLDGNRNFALGHLVRHARVAELNAKRRLTLTEQSLGEVS</sequence>
<comment type="caution">
    <text evidence="1">The sequence shown here is derived from an EMBL/GenBank/DDBJ whole genome shotgun (WGS) entry which is preliminary data.</text>
</comment>
<name>A0ABT3NP02_9GAMM</name>
<evidence type="ECO:0000313" key="1">
    <source>
        <dbReference type="EMBL" id="MCW8041275.1"/>
    </source>
</evidence>
<protein>
    <submittedName>
        <fullName evidence="1">Uncharacterized protein</fullName>
    </submittedName>
</protein>
<dbReference type="RefSeq" id="WP_265466256.1">
    <property type="nucleotide sequence ID" value="NZ_JAPEQW010000077.1"/>
</dbReference>
<accession>A0ABT3NP02</accession>
<reference evidence="1 2" key="1">
    <citation type="submission" date="2022-11" db="EMBL/GenBank/DDBJ databases">
        <title>Acinetobacter entericus sp. nov., isolated from the gut of the plastic-eating larvae of the Coleoptera insect Zophobas atratus.</title>
        <authorList>
            <person name="Dong X."/>
            <person name="Yang Y."/>
        </authorList>
    </citation>
    <scope>NUCLEOTIDE SEQUENCE [LARGE SCALE GENOMIC DNA]</scope>
    <source>
        <strain evidence="1 2">BIT-DXN8</strain>
    </source>
</reference>